<keyword evidence="1" id="KW-0472">Membrane</keyword>
<organism evidence="2 3">
    <name type="scientific">Wenyingzhuangia heitensis</name>
    <dbReference type="NCBI Taxonomy" id="1487859"/>
    <lineage>
        <taxon>Bacteria</taxon>
        <taxon>Pseudomonadati</taxon>
        <taxon>Bacteroidota</taxon>
        <taxon>Flavobacteriia</taxon>
        <taxon>Flavobacteriales</taxon>
        <taxon>Flavobacteriaceae</taxon>
        <taxon>Wenyingzhuangia</taxon>
    </lineage>
</organism>
<evidence type="ECO:0000256" key="1">
    <source>
        <dbReference type="SAM" id="Phobius"/>
    </source>
</evidence>
<reference evidence="2 3" key="1">
    <citation type="submission" date="2020-03" db="EMBL/GenBank/DDBJ databases">
        <title>Genomic Encyclopedia of Type Strains, Phase IV (KMG-IV): sequencing the most valuable type-strain genomes for metagenomic binning, comparative biology and taxonomic classification.</title>
        <authorList>
            <person name="Goeker M."/>
        </authorList>
    </citation>
    <scope>NUCLEOTIDE SEQUENCE [LARGE SCALE GENOMIC DNA]</scope>
    <source>
        <strain evidence="2 3">DSM 101599</strain>
    </source>
</reference>
<keyword evidence="1" id="KW-1133">Transmembrane helix</keyword>
<keyword evidence="3" id="KW-1185">Reference proteome</keyword>
<name>A0ABX0U5G7_9FLAO</name>
<gene>
    <name evidence="2" type="ORF">FHR24_000038</name>
</gene>
<evidence type="ECO:0000313" key="3">
    <source>
        <dbReference type="Proteomes" id="UP000745859"/>
    </source>
</evidence>
<accession>A0ABX0U5G7</accession>
<evidence type="ECO:0000313" key="2">
    <source>
        <dbReference type="EMBL" id="NIJ43599.1"/>
    </source>
</evidence>
<sequence>MKYLKCESCEHYNLLNSEYQIFCNACGKKLSNNFKTWQKKHPTKNFEAYTNEVGTEKGKPKRNFKFSIKKTLQITVIIIAIGFGAFFGKKYSASAFAFFYEYAYPVSELLDKEWGRQFFMGNKVVIESPYWLEKQKEEIPLPAEVKKLIKEMNYYTYNNFAGFGTVLMTSVYDKAIGKINPKGAGDGAIQQTYQVMKGSDLFYNDETTQINNYPAVLKKGTFMSDGNEIHFKSIACVKNDLTLVYMITFWANNNKDYELLTDRIIGSLEIY</sequence>
<feature type="transmembrane region" description="Helical" evidence="1">
    <location>
        <begin position="71"/>
        <end position="88"/>
    </location>
</feature>
<protein>
    <recommendedName>
        <fullName evidence="4">Zinc ribbon domain-containing protein</fullName>
    </recommendedName>
</protein>
<dbReference type="RefSeq" id="WP_167182120.1">
    <property type="nucleotide sequence ID" value="NZ_JAASQL010000001.1"/>
</dbReference>
<evidence type="ECO:0008006" key="4">
    <source>
        <dbReference type="Google" id="ProtNLM"/>
    </source>
</evidence>
<comment type="caution">
    <text evidence="2">The sequence shown here is derived from an EMBL/GenBank/DDBJ whole genome shotgun (WGS) entry which is preliminary data.</text>
</comment>
<dbReference type="EMBL" id="JAASQL010000001">
    <property type="protein sequence ID" value="NIJ43599.1"/>
    <property type="molecule type" value="Genomic_DNA"/>
</dbReference>
<keyword evidence="1" id="KW-0812">Transmembrane</keyword>
<dbReference type="Proteomes" id="UP000745859">
    <property type="component" value="Unassembled WGS sequence"/>
</dbReference>
<proteinExistence type="predicted"/>